<comment type="caution">
    <text evidence="8">The sequence shown here is derived from an EMBL/GenBank/DDBJ whole genome shotgun (WGS) entry which is preliminary data.</text>
</comment>
<comment type="similarity">
    <text evidence="2">Belongs to the BMP lipoprotein family.</text>
</comment>
<dbReference type="InterPro" id="IPR003760">
    <property type="entry name" value="PnrA-like"/>
</dbReference>
<dbReference type="Pfam" id="PF02608">
    <property type="entry name" value="Bmp"/>
    <property type="match status" value="1"/>
</dbReference>
<sequence length="317" mass="34918">MLKRLLIFFSLTSILLGCTNTEKIKLKTIGLLVPETVSDQVWGTKGYKGMLKIQSAFNADVYYREGMTTKTVVAEAVKEFDQKGVQLIFGHGKEYADFFNEIGLVYPHIHFVSFNGEARLKNTTSLTFDSHAMGFFGGMTAGHATKTNQVGMIAAKRWQPEVEGFIDGVAFENASATVYVVYTGDWDDCQKALELLDTLNQYNVDVVYPAGDGYTVPVIEQLKANGLYAIGYVSDQSDLGGATVLTSTVQDVDKLYGIVAEKYSRGTLQSGNVHVGFQEGVLSIGKYSSNVKENFIEKVDHYLEEYIKAGKLPNAIN</sequence>
<evidence type="ECO:0000256" key="3">
    <source>
        <dbReference type="ARBA" id="ARBA00022475"/>
    </source>
</evidence>
<protein>
    <submittedName>
        <fullName evidence="8">Transcriptional activator of comK protein</fullName>
    </submittedName>
</protein>
<dbReference type="SUPFAM" id="SSF53822">
    <property type="entry name" value="Periplasmic binding protein-like I"/>
    <property type="match status" value="1"/>
</dbReference>
<evidence type="ECO:0000259" key="7">
    <source>
        <dbReference type="Pfam" id="PF02608"/>
    </source>
</evidence>
<dbReference type="InterPro" id="IPR050957">
    <property type="entry name" value="BMP_lipoprotein"/>
</dbReference>
<evidence type="ECO:0000256" key="4">
    <source>
        <dbReference type="ARBA" id="ARBA00022729"/>
    </source>
</evidence>
<dbReference type="Proteomes" id="UP001223586">
    <property type="component" value="Unassembled WGS sequence"/>
</dbReference>
<evidence type="ECO:0000256" key="1">
    <source>
        <dbReference type="ARBA" id="ARBA00004193"/>
    </source>
</evidence>
<name>A0ABT9WN77_9BACI</name>
<evidence type="ECO:0000256" key="5">
    <source>
        <dbReference type="ARBA" id="ARBA00023136"/>
    </source>
</evidence>
<dbReference type="PANTHER" id="PTHR34296">
    <property type="entry name" value="TRANSCRIPTIONAL ACTIVATOR PROTEIN MED"/>
    <property type="match status" value="1"/>
</dbReference>
<dbReference type="PANTHER" id="PTHR34296:SF2">
    <property type="entry name" value="ABC TRANSPORTER GUANOSINE-BINDING PROTEIN NUPN"/>
    <property type="match status" value="1"/>
</dbReference>
<dbReference type="PROSITE" id="PS51257">
    <property type="entry name" value="PROKAR_LIPOPROTEIN"/>
    <property type="match status" value="1"/>
</dbReference>
<dbReference type="RefSeq" id="WP_307226301.1">
    <property type="nucleotide sequence ID" value="NZ_JAUSTT010000002.1"/>
</dbReference>
<comment type="subcellular location">
    <subcellularLocation>
        <location evidence="1">Cell membrane</location>
        <topology evidence="1">Lipid-anchor</topology>
    </subcellularLocation>
</comment>
<proteinExistence type="inferred from homology"/>
<reference evidence="8 9" key="1">
    <citation type="submission" date="2023-07" db="EMBL/GenBank/DDBJ databases">
        <title>Genomic Encyclopedia of Type Strains, Phase IV (KMG-IV): sequencing the most valuable type-strain genomes for metagenomic binning, comparative biology and taxonomic classification.</title>
        <authorList>
            <person name="Goeker M."/>
        </authorList>
    </citation>
    <scope>NUCLEOTIDE SEQUENCE [LARGE SCALE GENOMIC DNA]</scope>
    <source>
        <strain evidence="8 9">DSM 23837</strain>
    </source>
</reference>
<dbReference type="Gene3D" id="3.40.50.2300">
    <property type="match status" value="2"/>
</dbReference>
<keyword evidence="6" id="KW-0449">Lipoprotein</keyword>
<evidence type="ECO:0000313" key="8">
    <source>
        <dbReference type="EMBL" id="MDQ0174650.1"/>
    </source>
</evidence>
<keyword evidence="4" id="KW-0732">Signal</keyword>
<feature type="domain" description="ABC transporter substrate-binding protein PnrA-like" evidence="7">
    <location>
        <begin position="27"/>
        <end position="313"/>
    </location>
</feature>
<accession>A0ABT9WN77</accession>
<organism evidence="8 9">
    <name type="scientific">Bacillus chungangensis</name>
    <dbReference type="NCBI Taxonomy" id="587633"/>
    <lineage>
        <taxon>Bacteria</taxon>
        <taxon>Bacillati</taxon>
        <taxon>Bacillota</taxon>
        <taxon>Bacilli</taxon>
        <taxon>Bacillales</taxon>
        <taxon>Bacillaceae</taxon>
        <taxon>Bacillus</taxon>
    </lineage>
</organism>
<gene>
    <name evidence="8" type="ORF">J2S08_000483</name>
</gene>
<dbReference type="EMBL" id="JAUSTT010000002">
    <property type="protein sequence ID" value="MDQ0174650.1"/>
    <property type="molecule type" value="Genomic_DNA"/>
</dbReference>
<keyword evidence="9" id="KW-1185">Reference proteome</keyword>
<evidence type="ECO:0000256" key="6">
    <source>
        <dbReference type="ARBA" id="ARBA00023288"/>
    </source>
</evidence>
<evidence type="ECO:0000256" key="2">
    <source>
        <dbReference type="ARBA" id="ARBA00008610"/>
    </source>
</evidence>
<keyword evidence="5" id="KW-0472">Membrane</keyword>
<dbReference type="InterPro" id="IPR028082">
    <property type="entry name" value="Peripla_BP_I"/>
</dbReference>
<keyword evidence="3" id="KW-1003">Cell membrane</keyword>
<evidence type="ECO:0000313" key="9">
    <source>
        <dbReference type="Proteomes" id="UP001223586"/>
    </source>
</evidence>